<dbReference type="RefSeq" id="WP_205133073.1">
    <property type="nucleotide sequence ID" value="NZ_JACSNT010000004.1"/>
</dbReference>
<accession>A0ABS2G6P1</accession>
<evidence type="ECO:0000313" key="2">
    <source>
        <dbReference type="Proteomes" id="UP000729290"/>
    </source>
</evidence>
<keyword evidence="2" id="KW-1185">Reference proteome</keyword>
<proteinExistence type="predicted"/>
<evidence type="ECO:0000313" key="1">
    <source>
        <dbReference type="EMBL" id="MBM6876845.1"/>
    </source>
</evidence>
<gene>
    <name evidence="1" type="ORF">H9X83_01545</name>
</gene>
<comment type="caution">
    <text evidence="1">The sequence shown here is derived from an EMBL/GenBank/DDBJ whole genome shotgun (WGS) entry which is preliminary data.</text>
</comment>
<name>A0ABS2G6P1_9FIRM</name>
<dbReference type="Proteomes" id="UP000729290">
    <property type="component" value="Unassembled WGS sequence"/>
</dbReference>
<sequence length="141" mass="16038">MAFLKFTSKNKNGCREVRFAYAGGIPSLCKIPSEVIDVTIDCLHGILFFRSAIFRRQTASLDLSRIEKVHILHGGELRQFGNAISPSVFQKNKKINSKIFVVISYLSLQGIHQHIFFGSGRHIYWMEKICSGTFYNSFGLF</sequence>
<reference evidence="1 2" key="1">
    <citation type="journal article" date="2021" name="Sci. Rep.">
        <title>The distribution of antibiotic resistance genes in chicken gut microbiota commensals.</title>
        <authorList>
            <person name="Juricova H."/>
            <person name="Matiasovicova J."/>
            <person name="Kubasova T."/>
            <person name="Cejkova D."/>
            <person name="Rychlik I."/>
        </authorList>
    </citation>
    <scope>NUCLEOTIDE SEQUENCE [LARGE SCALE GENOMIC DNA]</scope>
    <source>
        <strain evidence="1 2">An431b</strain>
    </source>
</reference>
<protein>
    <submittedName>
        <fullName evidence="1">Uncharacterized protein</fullName>
    </submittedName>
</protein>
<organism evidence="1 2">
    <name type="scientific">Anaerotignum lactatifermentans</name>
    <dbReference type="NCBI Taxonomy" id="160404"/>
    <lineage>
        <taxon>Bacteria</taxon>
        <taxon>Bacillati</taxon>
        <taxon>Bacillota</taxon>
        <taxon>Clostridia</taxon>
        <taxon>Lachnospirales</taxon>
        <taxon>Anaerotignaceae</taxon>
        <taxon>Anaerotignum</taxon>
    </lineage>
</organism>
<dbReference type="EMBL" id="JACSNV010000002">
    <property type="protein sequence ID" value="MBM6876845.1"/>
    <property type="molecule type" value="Genomic_DNA"/>
</dbReference>